<evidence type="ECO:0000313" key="2">
    <source>
        <dbReference type="EMBL" id="KIK29844.1"/>
    </source>
</evidence>
<gene>
    <name evidence="2" type="ORF">PISMIDRAFT_671798</name>
</gene>
<evidence type="ECO:0000256" key="1">
    <source>
        <dbReference type="SAM" id="MobiDB-lite"/>
    </source>
</evidence>
<dbReference type="Proteomes" id="UP000054018">
    <property type="component" value="Unassembled WGS sequence"/>
</dbReference>
<keyword evidence="3" id="KW-1185">Reference proteome</keyword>
<feature type="compositionally biased region" description="Polar residues" evidence="1">
    <location>
        <begin position="49"/>
        <end position="60"/>
    </location>
</feature>
<feature type="region of interest" description="Disordered" evidence="1">
    <location>
        <begin position="1"/>
        <end position="26"/>
    </location>
</feature>
<accession>A0A0C9ZUY8</accession>
<dbReference type="AlphaFoldDB" id="A0A0C9ZUY8"/>
<name>A0A0C9ZUY8_9AGAM</name>
<feature type="region of interest" description="Disordered" evidence="1">
    <location>
        <begin position="48"/>
        <end position="72"/>
    </location>
</feature>
<dbReference type="EMBL" id="KN833688">
    <property type="protein sequence ID" value="KIK29844.1"/>
    <property type="molecule type" value="Genomic_DNA"/>
</dbReference>
<protein>
    <submittedName>
        <fullName evidence="2">Uncharacterized protein</fullName>
    </submittedName>
</protein>
<sequence length="72" mass="7718">MRCRLSLSRVATGDDHRTLTPPPPVPIPTPSLHGCGLSLSYIPVGLPNIRQTSRGSTTGMRTPRSANIGRIQ</sequence>
<reference evidence="3" key="2">
    <citation type="submission" date="2015-01" db="EMBL/GenBank/DDBJ databases">
        <title>Evolutionary Origins and Diversification of the Mycorrhizal Mutualists.</title>
        <authorList>
            <consortium name="DOE Joint Genome Institute"/>
            <consortium name="Mycorrhizal Genomics Consortium"/>
            <person name="Kohler A."/>
            <person name="Kuo A."/>
            <person name="Nagy L.G."/>
            <person name="Floudas D."/>
            <person name="Copeland A."/>
            <person name="Barry K.W."/>
            <person name="Cichocki N."/>
            <person name="Veneault-Fourrey C."/>
            <person name="LaButti K."/>
            <person name="Lindquist E.A."/>
            <person name="Lipzen A."/>
            <person name="Lundell T."/>
            <person name="Morin E."/>
            <person name="Murat C."/>
            <person name="Riley R."/>
            <person name="Ohm R."/>
            <person name="Sun H."/>
            <person name="Tunlid A."/>
            <person name="Henrissat B."/>
            <person name="Grigoriev I.V."/>
            <person name="Hibbett D.S."/>
            <person name="Martin F."/>
        </authorList>
    </citation>
    <scope>NUCLEOTIDE SEQUENCE [LARGE SCALE GENOMIC DNA]</scope>
    <source>
        <strain evidence="3">441</strain>
    </source>
</reference>
<organism evidence="2 3">
    <name type="scientific">Pisolithus microcarpus 441</name>
    <dbReference type="NCBI Taxonomy" id="765257"/>
    <lineage>
        <taxon>Eukaryota</taxon>
        <taxon>Fungi</taxon>
        <taxon>Dikarya</taxon>
        <taxon>Basidiomycota</taxon>
        <taxon>Agaricomycotina</taxon>
        <taxon>Agaricomycetes</taxon>
        <taxon>Agaricomycetidae</taxon>
        <taxon>Boletales</taxon>
        <taxon>Sclerodermatineae</taxon>
        <taxon>Pisolithaceae</taxon>
        <taxon>Pisolithus</taxon>
    </lineage>
</organism>
<proteinExistence type="predicted"/>
<dbReference type="HOGENOM" id="CLU_2723157_0_0_1"/>
<evidence type="ECO:0000313" key="3">
    <source>
        <dbReference type="Proteomes" id="UP000054018"/>
    </source>
</evidence>
<reference evidence="2 3" key="1">
    <citation type="submission" date="2014-04" db="EMBL/GenBank/DDBJ databases">
        <authorList>
            <consortium name="DOE Joint Genome Institute"/>
            <person name="Kuo A."/>
            <person name="Kohler A."/>
            <person name="Costa M.D."/>
            <person name="Nagy L.G."/>
            <person name="Floudas D."/>
            <person name="Copeland A."/>
            <person name="Barry K.W."/>
            <person name="Cichocki N."/>
            <person name="Veneault-Fourrey C."/>
            <person name="LaButti K."/>
            <person name="Lindquist E.A."/>
            <person name="Lipzen A."/>
            <person name="Lundell T."/>
            <person name="Morin E."/>
            <person name="Murat C."/>
            <person name="Sun H."/>
            <person name="Tunlid A."/>
            <person name="Henrissat B."/>
            <person name="Grigoriev I.V."/>
            <person name="Hibbett D.S."/>
            <person name="Martin F."/>
            <person name="Nordberg H.P."/>
            <person name="Cantor M.N."/>
            <person name="Hua S.X."/>
        </authorList>
    </citation>
    <scope>NUCLEOTIDE SEQUENCE [LARGE SCALE GENOMIC DNA]</scope>
    <source>
        <strain evidence="2 3">441</strain>
    </source>
</reference>